<keyword evidence="1" id="KW-0472">Membrane</keyword>
<organism evidence="2 3">
    <name type="scientific">Nocardia terrae</name>
    <dbReference type="NCBI Taxonomy" id="2675851"/>
    <lineage>
        <taxon>Bacteria</taxon>
        <taxon>Bacillati</taxon>
        <taxon>Actinomycetota</taxon>
        <taxon>Actinomycetes</taxon>
        <taxon>Mycobacteriales</taxon>
        <taxon>Nocardiaceae</taxon>
        <taxon>Nocardia</taxon>
    </lineage>
</organism>
<feature type="transmembrane region" description="Helical" evidence="1">
    <location>
        <begin position="21"/>
        <end position="42"/>
    </location>
</feature>
<evidence type="ECO:0008006" key="4">
    <source>
        <dbReference type="Google" id="ProtNLM"/>
    </source>
</evidence>
<evidence type="ECO:0000313" key="2">
    <source>
        <dbReference type="EMBL" id="MVU80724.1"/>
    </source>
</evidence>
<gene>
    <name evidence="2" type="ORF">GPX89_26160</name>
</gene>
<name>A0A7K1V289_9NOCA</name>
<proteinExistence type="predicted"/>
<reference evidence="2 3" key="1">
    <citation type="submission" date="2019-12" db="EMBL/GenBank/DDBJ databases">
        <title>Nocardia sp. nov. ET3-3 isolated from soil.</title>
        <authorList>
            <person name="Kanchanasin P."/>
            <person name="Tanasupawat S."/>
            <person name="Yuki M."/>
            <person name="Kudo T."/>
        </authorList>
    </citation>
    <scope>NUCLEOTIDE SEQUENCE [LARGE SCALE GENOMIC DNA]</scope>
    <source>
        <strain evidence="2 3">ET3-3</strain>
    </source>
</reference>
<dbReference type="EMBL" id="WRPP01000005">
    <property type="protein sequence ID" value="MVU80724.1"/>
    <property type="molecule type" value="Genomic_DNA"/>
</dbReference>
<evidence type="ECO:0000256" key="1">
    <source>
        <dbReference type="SAM" id="Phobius"/>
    </source>
</evidence>
<dbReference type="Proteomes" id="UP000466794">
    <property type="component" value="Unassembled WGS sequence"/>
</dbReference>
<protein>
    <recommendedName>
        <fullName evidence="4">Mce-associated membrane protein</fullName>
    </recommendedName>
</protein>
<keyword evidence="3" id="KW-1185">Reference proteome</keyword>
<keyword evidence="1" id="KW-1133">Transmembrane helix</keyword>
<accession>A0A7K1V289</accession>
<keyword evidence="1" id="KW-0812">Transmembrane</keyword>
<sequence>MVGSVVRKGRSAGNSSVSLKTLVTGGLAVAVVVAAGGLGWQWHSKSGELDRIHRASTDQAHAEQVALDYATAAANMDFHDLAAWKGRLTKGTTPELSNRLNQAAASMEQIITPLQWVATAKPIAAKVHSESNGAYSVDCFVSVMTKNSQAPDGIQSTATYQLTIDSHNNWSITDIGGIDSALGGKAGPR</sequence>
<comment type="caution">
    <text evidence="2">The sequence shown here is derived from an EMBL/GenBank/DDBJ whole genome shotgun (WGS) entry which is preliminary data.</text>
</comment>
<dbReference type="AlphaFoldDB" id="A0A7K1V289"/>
<evidence type="ECO:0000313" key="3">
    <source>
        <dbReference type="Proteomes" id="UP000466794"/>
    </source>
</evidence>